<dbReference type="InterPro" id="IPR000760">
    <property type="entry name" value="Inositol_monophosphatase-like"/>
</dbReference>
<dbReference type="SUPFAM" id="SSF56655">
    <property type="entry name" value="Carbohydrate phosphatase"/>
    <property type="match status" value="1"/>
</dbReference>
<dbReference type="Proteomes" id="UP001569963">
    <property type="component" value="Unassembled WGS sequence"/>
</dbReference>
<dbReference type="EMBL" id="JAXCEI010000002">
    <property type="protein sequence ID" value="MFA1538197.1"/>
    <property type="molecule type" value="Genomic_DNA"/>
</dbReference>
<dbReference type="RefSeq" id="WP_371947537.1">
    <property type="nucleotide sequence ID" value="NZ_JAXCEI010000002.1"/>
</dbReference>
<comment type="caution">
    <text evidence="1">The sequence shown here is derived from an EMBL/GenBank/DDBJ whole genome shotgun (WGS) entry which is preliminary data.</text>
</comment>
<gene>
    <name evidence="1" type="ORF">SM611_04580</name>
</gene>
<dbReference type="PANTHER" id="PTHR20854">
    <property type="entry name" value="INOSITOL MONOPHOSPHATASE"/>
    <property type="match status" value="1"/>
</dbReference>
<protein>
    <submittedName>
        <fullName evidence="1">Inositol monophosphatase</fullName>
    </submittedName>
</protein>
<dbReference type="PANTHER" id="PTHR20854:SF4">
    <property type="entry name" value="INOSITOL-1-MONOPHOSPHATASE-RELATED"/>
    <property type="match status" value="1"/>
</dbReference>
<organism evidence="1 2">
    <name type="scientific">Actinomadura monticuli</name>
    <dbReference type="NCBI Taxonomy" id="3097367"/>
    <lineage>
        <taxon>Bacteria</taxon>
        <taxon>Bacillati</taxon>
        <taxon>Actinomycetota</taxon>
        <taxon>Actinomycetes</taxon>
        <taxon>Streptosporangiales</taxon>
        <taxon>Thermomonosporaceae</taxon>
        <taxon>Actinomadura</taxon>
    </lineage>
</organism>
<dbReference type="PRINTS" id="PR00377">
    <property type="entry name" value="IMPHPHTASES"/>
</dbReference>
<dbReference type="Pfam" id="PF00459">
    <property type="entry name" value="Inositol_P"/>
    <property type="match status" value="1"/>
</dbReference>
<reference evidence="1 2" key="1">
    <citation type="submission" date="2023-11" db="EMBL/GenBank/DDBJ databases">
        <title>Actinomadura monticuli sp. nov., isolated from volcanic ash.</title>
        <authorList>
            <person name="Lee S.D."/>
            <person name="Yang H."/>
            <person name="Kim I.S."/>
        </authorList>
    </citation>
    <scope>NUCLEOTIDE SEQUENCE [LARGE SCALE GENOMIC DNA]</scope>
    <source>
        <strain evidence="1 2">DLS-62</strain>
    </source>
</reference>
<evidence type="ECO:0000313" key="2">
    <source>
        <dbReference type="Proteomes" id="UP001569963"/>
    </source>
</evidence>
<name>A0ABV4Q6C4_9ACTN</name>
<keyword evidence="2" id="KW-1185">Reference proteome</keyword>
<dbReference type="Gene3D" id="3.40.190.80">
    <property type="match status" value="1"/>
</dbReference>
<proteinExistence type="predicted"/>
<evidence type="ECO:0000313" key="1">
    <source>
        <dbReference type="EMBL" id="MFA1538197.1"/>
    </source>
</evidence>
<dbReference type="Gene3D" id="3.30.540.10">
    <property type="entry name" value="Fructose-1,6-Bisphosphatase, subunit A, domain 1"/>
    <property type="match status" value="1"/>
</dbReference>
<dbReference type="CDD" id="cd01637">
    <property type="entry name" value="IMPase_like"/>
    <property type="match status" value="1"/>
</dbReference>
<sequence>MARDVPGPAARDERFALAWNLLDRADELSAAAFRSGGYETWTKADGSPVTDVDMRVEDVLTGGIRAAFGADSVLAEEGGRIPGDSVQWVIDPLDGSANFIEGIPVYAHMVALLRAGSPVFALVSSPVLGRRWWAYRGCGAFERTRRVAASTTARLDGARIAYGGLRDYDPPSLDGLVRLIRRCMRSRGFGNFLPHMLVAEGTYDLASSGGGGEPWDVAPLGLIVEEAGGRMTSLRGGAWDAADPVLTSNAILHGEALRIVNGKAG</sequence>
<accession>A0ABV4Q6C4</accession>